<organism evidence="1 2">
    <name type="scientific">Francisella sciaenopsi</name>
    <dbReference type="NCBI Taxonomy" id="3055034"/>
    <lineage>
        <taxon>Bacteria</taxon>
        <taxon>Pseudomonadati</taxon>
        <taxon>Pseudomonadota</taxon>
        <taxon>Gammaproteobacteria</taxon>
        <taxon>Thiotrichales</taxon>
        <taxon>Francisellaceae</taxon>
        <taxon>Francisella</taxon>
    </lineage>
</organism>
<sequence>MVINNEPLLKLIKKNNCANKLNTTLINIERQAKGATLKKEEILTTHHISMPPPTNETNMVK</sequence>
<comment type="caution">
    <text evidence="1">The sequence shown here is derived from an EMBL/GenBank/DDBJ whole genome shotgun (WGS) entry which is preliminary data.</text>
</comment>
<evidence type="ECO:0000313" key="1">
    <source>
        <dbReference type="EMBL" id="GMN88964.1"/>
    </source>
</evidence>
<dbReference type="Proteomes" id="UP001628164">
    <property type="component" value="Unassembled WGS sequence"/>
</dbReference>
<name>A0ABQ6PDD8_9GAMM</name>
<accession>A0ABQ6PDD8</accession>
<protein>
    <submittedName>
        <fullName evidence="1">Uncharacterized protein</fullName>
    </submittedName>
</protein>
<keyword evidence="2" id="KW-1185">Reference proteome</keyword>
<gene>
    <name evidence="1" type="ORF">fsci_04500</name>
</gene>
<evidence type="ECO:0000313" key="2">
    <source>
        <dbReference type="Proteomes" id="UP001628164"/>
    </source>
</evidence>
<proteinExistence type="predicted"/>
<dbReference type="EMBL" id="BTHG01000001">
    <property type="protein sequence ID" value="GMN88964.1"/>
    <property type="molecule type" value="Genomic_DNA"/>
</dbReference>
<reference evidence="1 2" key="1">
    <citation type="journal article" date="2024" name="Dis. Aquat. Organ.">
        <title>Francisella sciaenopsi sp. nov. isolated from diseased red drum Sciaenops ocellatus in Florida, USA.</title>
        <authorList>
            <person name="Kawahara M."/>
            <person name="Cody T.T."/>
            <person name="Yanong R.P.E."/>
            <person name="Henderson E."/>
            <person name="Yazdi Z."/>
            <person name="Soto E."/>
        </authorList>
    </citation>
    <scope>NUCLEOTIDE SEQUENCE [LARGE SCALE GENOMIC DNA]</scope>
    <source>
        <strain evidence="1 2">R22-20-7</strain>
    </source>
</reference>